<dbReference type="GO" id="GO:0005524">
    <property type="term" value="F:ATP binding"/>
    <property type="evidence" value="ECO:0007669"/>
    <property type="project" value="UniProtKB-KW"/>
</dbReference>
<sequence length="685" mass="78309">MQKGKIGVTTENIFPVIKKFLYSDHEIFLREMVSNAVDATQKLRTLATTGEFKGETNDLKVSISLDEKAGTLTISDNGIGMTAEEIEKYINQIAFSGVTDFLDKYKDKAEAIIGHFGLGFYSAFMVSKKVEIITKSYRDDAQAVKWSCDGSPEFSLEDAEKAGRGTDIVLYIDDDCKEFLEKQKIESLLNKYCKFMAVPVVFGKRTEWKDGKNVETDEDNVINIVEPLWAKAPTGLTDEDYKSFYRTLFPMNDEPLFWIHLNVDYPFNLTGILYFPRVKNNIELQRNKIQLFCNQVFVTDQVEGIVPEFLTLLHGVIDSPDIPLNVSRSYLQSDANVKKISTYITKKVADRLNGIFKENRKEYEEKWNDLKLFVNYGMLSQPDFYDRAKDFSLFTDVDGKNFTYEEYRTLIKDNQTDKDGTLIYLYATDKEEQYSYIEAARAKGYSVVLADGQLDVPAVSMLEQKFEKSRFVRVDSDVIDRIIVKDNADNEQKLAENDTDLLTQAFQSQMPKMEKAEFMVAVEALGETAQPVVATQNEYMRRMKEMSQYQQGMAFYAQMPDTYTIVLNSDHALVKRILEEGNAETAEKLKPILSEIKGLQAREAALRQEQGKKKAEEITQEEKDDLKNTEESLSKQRTEKNDVIANYAKDNNAIHQLIDLALLQNGMLKGAALDKFIKRSVDLIK</sequence>
<dbReference type="InterPro" id="IPR037196">
    <property type="entry name" value="HSP90_C"/>
</dbReference>
<dbReference type="PRINTS" id="PR00775">
    <property type="entry name" value="HEATSHOCK90"/>
</dbReference>
<keyword evidence="3 11" id="KW-0547">Nucleotide-binding</keyword>
<evidence type="ECO:0000256" key="2">
    <source>
        <dbReference type="ARBA" id="ARBA00022490"/>
    </source>
</evidence>
<dbReference type="GO" id="GO:0016887">
    <property type="term" value="F:ATP hydrolysis activity"/>
    <property type="evidence" value="ECO:0007669"/>
    <property type="project" value="InterPro"/>
</dbReference>
<evidence type="ECO:0000313" key="13">
    <source>
        <dbReference type="EMBL" id="PJI26100.1"/>
    </source>
</evidence>
<feature type="binding site" evidence="11">
    <location>
        <position position="166"/>
    </location>
    <ligand>
        <name>ATP</name>
        <dbReference type="ChEBI" id="CHEBI:30616"/>
    </ligand>
</feature>
<organism evidence="13 14">
    <name type="scientific">Prevotella intermedia</name>
    <dbReference type="NCBI Taxonomy" id="28131"/>
    <lineage>
        <taxon>Bacteria</taxon>
        <taxon>Pseudomonadati</taxon>
        <taxon>Bacteroidota</taxon>
        <taxon>Bacteroidia</taxon>
        <taxon>Bacteroidales</taxon>
        <taxon>Prevotellaceae</taxon>
        <taxon>Prevotella</taxon>
    </lineage>
</organism>
<protein>
    <recommendedName>
        <fullName evidence="8">Chaperone protein HtpG</fullName>
    </recommendedName>
    <alternativeName>
        <fullName evidence="7">Chaperone protein htpG</fullName>
    </alternativeName>
    <alternativeName>
        <fullName evidence="9 10">Heat shock protein HtpG</fullName>
    </alternativeName>
</protein>
<evidence type="ECO:0000256" key="1">
    <source>
        <dbReference type="ARBA" id="ARBA00008239"/>
    </source>
</evidence>
<dbReference type="Gene3D" id="3.30.230.80">
    <property type="match status" value="1"/>
</dbReference>
<evidence type="ECO:0000256" key="9">
    <source>
        <dbReference type="ARBA" id="ARBA00079544"/>
    </source>
</evidence>
<feature type="binding site" evidence="11">
    <location>
        <position position="31"/>
    </location>
    <ligand>
        <name>ATP</name>
        <dbReference type="ChEBI" id="CHEBI:30616"/>
    </ligand>
</feature>
<evidence type="ECO:0000256" key="4">
    <source>
        <dbReference type="ARBA" id="ARBA00022840"/>
    </source>
</evidence>
<evidence type="ECO:0000256" key="11">
    <source>
        <dbReference type="PIRSR" id="PIRSR002583-1"/>
    </source>
</evidence>
<dbReference type="FunFam" id="3.30.230.80:FF:000008">
    <property type="entry name" value="Molecular chaperone HtpG"/>
    <property type="match status" value="1"/>
</dbReference>
<dbReference type="EMBL" id="PENG01000002">
    <property type="protein sequence ID" value="PJI26100.1"/>
    <property type="molecule type" value="Genomic_DNA"/>
</dbReference>
<dbReference type="InterPro" id="IPR019805">
    <property type="entry name" value="Heat_shock_protein_90_CS"/>
</dbReference>
<feature type="binding site" evidence="11">
    <location>
        <position position="76"/>
    </location>
    <ligand>
        <name>ATP</name>
        <dbReference type="ChEBI" id="CHEBI:30616"/>
    </ligand>
</feature>
<dbReference type="GO" id="GO:0140662">
    <property type="term" value="F:ATP-dependent protein folding chaperone"/>
    <property type="evidence" value="ECO:0007669"/>
    <property type="project" value="InterPro"/>
</dbReference>
<dbReference type="CDD" id="cd16927">
    <property type="entry name" value="HATPase_Hsp90-like"/>
    <property type="match status" value="1"/>
</dbReference>
<feature type="binding site" evidence="11">
    <location>
        <position position="328"/>
    </location>
    <ligand>
        <name>ATP</name>
        <dbReference type="ChEBI" id="CHEBI:30616"/>
    </ligand>
</feature>
<evidence type="ECO:0000256" key="8">
    <source>
        <dbReference type="ARBA" id="ARBA00070675"/>
    </source>
</evidence>
<dbReference type="GO" id="GO:0051082">
    <property type="term" value="F:unfolded protein binding"/>
    <property type="evidence" value="ECO:0007669"/>
    <property type="project" value="InterPro"/>
</dbReference>
<dbReference type="Gene3D" id="1.20.120.790">
    <property type="entry name" value="Heat shock protein 90, C-terminal domain"/>
    <property type="match status" value="1"/>
</dbReference>
<evidence type="ECO:0000256" key="7">
    <source>
        <dbReference type="ARBA" id="ARBA00067988"/>
    </source>
</evidence>
<keyword evidence="2" id="KW-0963">Cytoplasm</keyword>
<feature type="binding site" evidence="11">
    <location>
        <begin position="96"/>
        <end position="97"/>
    </location>
    <ligand>
        <name>ATP</name>
        <dbReference type="ChEBI" id="CHEBI:30616"/>
    </ligand>
</feature>
<keyword evidence="6" id="KW-0143">Chaperone</keyword>
<dbReference type="AlphaFoldDB" id="A0A2M8TQ81"/>
<dbReference type="InterPro" id="IPR036890">
    <property type="entry name" value="HATPase_C_sf"/>
</dbReference>
<evidence type="ECO:0000256" key="3">
    <source>
        <dbReference type="ARBA" id="ARBA00022741"/>
    </source>
</evidence>
<proteinExistence type="inferred from homology"/>
<dbReference type="InterPro" id="IPR020575">
    <property type="entry name" value="Hsp90_N"/>
</dbReference>
<dbReference type="Pfam" id="PF13589">
    <property type="entry name" value="HATPase_c_3"/>
    <property type="match status" value="1"/>
</dbReference>
<dbReference type="SUPFAM" id="SSF55874">
    <property type="entry name" value="ATPase domain of HSP90 chaperone/DNA topoisomerase II/histidine kinase"/>
    <property type="match status" value="1"/>
</dbReference>
<evidence type="ECO:0000256" key="5">
    <source>
        <dbReference type="ARBA" id="ARBA00023016"/>
    </source>
</evidence>
<keyword evidence="5" id="KW-0346">Stress response</keyword>
<dbReference type="SUPFAM" id="SSF54211">
    <property type="entry name" value="Ribosomal protein S5 domain 2-like"/>
    <property type="match status" value="1"/>
</dbReference>
<accession>A0A2M8TQ81</accession>
<dbReference type="PROSITE" id="PS00298">
    <property type="entry name" value="HSP90"/>
    <property type="match status" value="1"/>
</dbReference>
<comment type="similarity">
    <text evidence="1">Belongs to the heat shock protein 90 family.</text>
</comment>
<dbReference type="Proteomes" id="UP000229884">
    <property type="component" value="Unassembled WGS sequence"/>
</dbReference>
<evidence type="ECO:0000256" key="10">
    <source>
        <dbReference type="ARBA" id="ARBA00080411"/>
    </source>
</evidence>
<dbReference type="InterPro" id="IPR020568">
    <property type="entry name" value="Ribosomal_Su5_D2-typ_SF"/>
</dbReference>
<evidence type="ECO:0000313" key="14">
    <source>
        <dbReference type="Proteomes" id="UP000229884"/>
    </source>
</evidence>
<dbReference type="NCBIfam" id="NF003555">
    <property type="entry name" value="PRK05218.1"/>
    <property type="match status" value="1"/>
</dbReference>
<gene>
    <name evidence="13" type="ORF">CTM58_10075</name>
</gene>
<dbReference type="InterPro" id="IPR001404">
    <property type="entry name" value="Hsp90_fam"/>
</dbReference>
<feature type="binding site" evidence="11">
    <location>
        <position position="81"/>
    </location>
    <ligand>
        <name>ATP</name>
        <dbReference type="ChEBI" id="CHEBI:30616"/>
    </ligand>
</feature>
<evidence type="ECO:0000256" key="12">
    <source>
        <dbReference type="SAM" id="MobiDB-lite"/>
    </source>
</evidence>
<feature type="region of interest" description="Disordered" evidence="12">
    <location>
        <begin position="608"/>
        <end position="637"/>
    </location>
</feature>
<keyword evidence="4 11" id="KW-0067">ATP-binding</keyword>
<dbReference type="RefSeq" id="WP_100371213.1">
    <property type="nucleotide sequence ID" value="NZ_PENG01000002.1"/>
</dbReference>
<dbReference type="FunFam" id="3.30.565.10:FF:000076">
    <property type="entry name" value="Molecular chaperone HtpG"/>
    <property type="match status" value="1"/>
</dbReference>
<comment type="caution">
    <text evidence="13">The sequence shown here is derived from an EMBL/GenBank/DDBJ whole genome shotgun (WGS) entry which is preliminary data.</text>
</comment>
<dbReference type="Pfam" id="PF00183">
    <property type="entry name" value="HSP90"/>
    <property type="match status" value="1"/>
</dbReference>
<name>A0A2M8TQ81_PREIN</name>
<reference evidence="13 14" key="1">
    <citation type="submission" date="2017-11" db="EMBL/GenBank/DDBJ databases">
        <title>Genome sequencing of Prevotella intermedia KCOM 2832.</title>
        <authorList>
            <person name="Kook J.-K."/>
            <person name="Park S.-N."/>
            <person name="Lim Y.K."/>
        </authorList>
    </citation>
    <scope>NUCLEOTIDE SEQUENCE [LARGE SCALE GENOMIC DNA]</scope>
    <source>
        <strain evidence="13 14">KCOM 2832</strain>
    </source>
</reference>
<dbReference type="Gene3D" id="3.30.565.10">
    <property type="entry name" value="Histidine kinase-like ATPase, C-terminal domain"/>
    <property type="match status" value="1"/>
</dbReference>
<dbReference type="Gene3D" id="3.40.50.11260">
    <property type="match status" value="1"/>
</dbReference>
<dbReference type="PANTHER" id="PTHR11528">
    <property type="entry name" value="HEAT SHOCK PROTEIN 90 FAMILY MEMBER"/>
    <property type="match status" value="1"/>
</dbReference>
<evidence type="ECO:0000256" key="6">
    <source>
        <dbReference type="ARBA" id="ARBA00023186"/>
    </source>
</evidence>
<feature type="binding site" evidence="11">
    <location>
        <position position="35"/>
    </location>
    <ligand>
        <name>ATP</name>
        <dbReference type="ChEBI" id="CHEBI:30616"/>
    </ligand>
</feature>
<dbReference type="PIRSF" id="PIRSF002583">
    <property type="entry name" value="Hsp90"/>
    <property type="match status" value="1"/>
</dbReference>